<organism evidence="2 3">
    <name type="scientific">Aeromonas sobria</name>
    <dbReference type="NCBI Taxonomy" id="646"/>
    <lineage>
        <taxon>Bacteria</taxon>
        <taxon>Pseudomonadati</taxon>
        <taxon>Pseudomonadota</taxon>
        <taxon>Gammaproteobacteria</taxon>
        <taxon>Aeromonadales</taxon>
        <taxon>Aeromonadaceae</taxon>
        <taxon>Aeromonas</taxon>
    </lineage>
</organism>
<dbReference type="AlphaFoldDB" id="A0A1S2D713"/>
<dbReference type="EMBL" id="MKFU01000001">
    <property type="protein sequence ID" value="OHY96732.1"/>
    <property type="molecule type" value="Genomic_DNA"/>
</dbReference>
<gene>
    <name evidence="2" type="ORF">BJD16_00275</name>
</gene>
<keyword evidence="1" id="KW-0175">Coiled coil</keyword>
<feature type="coiled-coil region" evidence="1">
    <location>
        <begin position="73"/>
        <end position="107"/>
    </location>
</feature>
<comment type="caution">
    <text evidence="2">The sequence shown here is derived from an EMBL/GenBank/DDBJ whole genome shotgun (WGS) entry which is preliminary data.</text>
</comment>
<name>A0A1S2D713_AERSO</name>
<reference evidence="2 3" key="1">
    <citation type="submission" date="2016-09" db="EMBL/GenBank/DDBJ databases">
        <title>Draft Genome Sequence of Aeromonas sobria Strain 08005, Isolated from Sick Rana catesbeiana.</title>
        <authorList>
            <person name="Yang Q."/>
        </authorList>
    </citation>
    <scope>NUCLEOTIDE SEQUENCE [LARGE SCALE GENOMIC DNA]</scope>
    <source>
        <strain evidence="2 3">08005</strain>
    </source>
</reference>
<proteinExistence type="predicted"/>
<evidence type="ECO:0000313" key="3">
    <source>
        <dbReference type="Proteomes" id="UP000179934"/>
    </source>
</evidence>
<evidence type="ECO:0000313" key="2">
    <source>
        <dbReference type="EMBL" id="OHY96732.1"/>
    </source>
</evidence>
<dbReference type="OrthoDB" id="7066363at2"/>
<dbReference type="Proteomes" id="UP000179934">
    <property type="component" value="Unassembled WGS sequence"/>
</dbReference>
<accession>A0A1S2D713</accession>
<sequence>MSPGQYKNVEQKSHDDLDSAIATISHWLGYITEDLINLRFNDTSTIDDFTQSFQKKVDETIDEPDSYFTEAEANVLKEKLDELKRRIEELEARDEISSNDKKQFENAINKTKSDLDIFPKGIWYKTAGNKIISLIKAVLKTQEGRQALFEVAKKLLGA</sequence>
<protein>
    <submittedName>
        <fullName evidence="2">Uncharacterized protein</fullName>
    </submittedName>
</protein>
<evidence type="ECO:0000256" key="1">
    <source>
        <dbReference type="SAM" id="Coils"/>
    </source>
</evidence>